<dbReference type="SUPFAM" id="SSF53098">
    <property type="entry name" value="Ribonuclease H-like"/>
    <property type="match status" value="1"/>
</dbReference>
<proteinExistence type="predicted"/>
<sequence>MSLYGKYFTRSRRIANCKIGPCKYEKDLGVNSDTNFLKSHMRAVHKEQYKEFLDLKTKQAERAPPSQDFMEIDGVGEDNRDLILATLLDPRYKSRYLNQEKLEIYQEWLIEEAEKVARASAPNNIDQILNSNNPMDISQDQLFAEYEKDMALSEEFFQRPIPTADAIEARQSAEIQVNEYLRDSRIGTGEDKYAYWAKQKNVPGRNWSLLIKLANRYHGAQATSAESERLFSTARALLTELRKRLTPENAETFLFLHHNLKILHNLYDDDVDLGKIE</sequence>
<dbReference type="PANTHER" id="PTHR47241:SF1">
    <property type="entry name" value="BED-TYPE DOMAIN-CONTAINING PROTEIN"/>
    <property type="match status" value="1"/>
</dbReference>
<organism evidence="2 3">
    <name type="scientific">Ditylenchus destructor</name>
    <dbReference type="NCBI Taxonomy" id="166010"/>
    <lineage>
        <taxon>Eukaryota</taxon>
        <taxon>Metazoa</taxon>
        <taxon>Ecdysozoa</taxon>
        <taxon>Nematoda</taxon>
        <taxon>Chromadorea</taxon>
        <taxon>Rhabditida</taxon>
        <taxon>Tylenchina</taxon>
        <taxon>Tylenchomorpha</taxon>
        <taxon>Sphaerularioidea</taxon>
        <taxon>Anguinidae</taxon>
        <taxon>Anguininae</taxon>
        <taxon>Ditylenchus</taxon>
    </lineage>
</organism>
<dbReference type="GO" id="GO:0005634">
    <property type="term" value="C:nucleus"/>
    <property type="evidence" value="ECO:0007669"/>
    <property type="project" value="TreeGrafter"/>
</dbReference>
<keyword evidence="3" id="KW-1185">Reference proteome</keyword>
<dbReference type="Proteomes" id="UP001201812">
    <property type="component" value="Unassembled WGS sequence"/>
</dbReference>
<gene>
    <name evidence="2" type="ORF">DdX_13817</name>
</gene>
<reference evidence="2" key="1">
    <citation type="submission" date="2022-01" db="EMBL/GenBank/DDBJ databases">
        <title>Genome Sequence Resource for Two Populations of Ditylenchus destructor, the Migratory Endoparasitic Phytonematode.</title>
        <authorList>
            <person name="Zhang H."/>
            <person name="Lin R."/>
            <person name="Xie B."/>
        </authorList>
    </citation>
    <scope>NUCLEOTIDE SEQUENCE</scope>
    <source>
        <strain evidence="2">BazhouSP</strain>
    </source>
</reference>
<dbReference type="AlphaFoldDB" id="A0AAD4MVN7"/>
<feature type="domain" description="HAT C-terminal dimerisation" evidence="1">
    <location>
        <begin position="208"/>
        <end position="260"/>
    </location>
</feature>
<name>A0AAD4MVN7_9BILA</name>
<dbReference type="InterPro" id="IPR008906">
    <property type="entry name" value="HATC_C_dom"/>
</dbReference>
<dbReference type="GO" id="GO:0046983">
    <property type="term" value="F:protein dimerization activity"/>
    <property type="evidence" value="ECO:0007669"/>
    <property type="project" value="InterPro"/>
</dbReference>
<dbReference type="Pfam" id="PF05699">
    <property type="entry name" value="Dimer_Tnp_hAT"/>
    <property type="match status" value="1"/>
</dbReference>
<dbReference type="PANTHER" id="PTHR47241">
    <property type="entry name" value="FINGER PROTEIN, PUTATIVE-RELATED"/>
    <property type="match status" value="1"/>
</dbReference>
<dbReference type="InterPro" id="IPR012337">
    <property type="entry name" value="RNaseH-like_sf"/>
</dbReference>
<comment type="caution">
    <text evidence="2">The sequence shown here is derived from an EMBL/GenBank/DDBJ whole genome shotgun (WGS) entry which is preliminary data.</text>
</comment>
<evidence type="ECO:0000259" key="1">
    <source>
        <dbReference type="Pfam" id="PF05699"/>
    </source>
</evidence>
<dbReference type="InterPro" id="IPR052865">
    <property type="entry name" value="Zinc_finger_BED"/>
</dbReference>
<evidence type="ECO:0000313" key="3">
    <source>
        <dbReference type="Proteomes" id="UP001201812"/>
    </source>
</evidence>
<protein>
    <submittedName>
        <fullName evidence="2">Zinc finger BED domain-containing protein 4</fullName>
    </submittedName>
</protein>
<dbReference type="EMBL" id="JAKKPZ010000060">
    <property type="protein sequence ID" value="KAI1705062.1"/>
    <property type="molecule type" value="Genomic_DNA"/>
</dbReference>
<accession>A0AAD4MVN7</accession>
<evidence type="ECO:0000313" key="2">
    <source>
        <dbReference type="EMBL" id="KAI1705062.1"/>
    </source>
</evidence>